<evidence type="ECO:0000256" key="1">
    <source>
        <dbReference type="ARBA" id="ARBA00004651"/>
    </source>
</evidence>
<dbReference type="Pfam" id="PF13185">
    <property type="entry name" value="GAF_2"/>
    <property type="match status" value="1"/>
</dbReference>
<dbReference type="GO" id="GO:0052621">
    <property type="term" value="F:diguanylate cyclase activity"/>
    <property type="evidence" value="ECO:0007669"/>
    <property type="project" value="TreeGrafter"/>
</dbReference>
<keyword evidence="5 6" id="KW-0472">Membrane</keyword>
<dbReference type="NCBIfam" id="TIGR00254">
    <property type="entry name" value="GGDEF"/>
    <property type="match status" value="1"/>
</dbReference>
<dbReference type="Pfam" id="PF00672">
    <property type="entry name" value="HAMP"/>
    <property type="match status" value="1"/>
</dbReference>
<dbReference type="GO" id="GO:0005886">
    <property type="term" value="C:plasma membrane"/>
    <property type="evidence" value="ECO:0007669"/>
    <property type="project" value="TreeGrafter"/>
</dbReference>
<dbReference type="InterPro" id="IPR043128">
    <property type="entry name" value="Rev_trsase/Diguanyl_cyclase"/>
</dbReference>
<dbReference type="InterPro" id="IPR050469">
    <property type="entry name" value="Diguanylate_Cyclase"/>
</dbReference>
<dbReference type="SUPFAM" id="SSF55073">
    <property type="entry name" value="Nucleotide cyclase"/>
    <property type="match status" value="1"/>
</dbReference>
<evidence type="ECO:0000256" key="2">
    <source>
        <dbReference type="ARBA" id="ARBA00022475"/>
    </source>
</evidence>
<dbReference type="SMART" id="SM00267">
    <property type="entry name" value="GGDEF"/>
    <property type="match status" value="1"/>
</dbReference>
<dbReference type="GO" id="GO:1902201">
    <property type="term" value="P:negative regulation of bacterial-type flagellum-dependent cell motility"/>
    <property type="evidence" value="ECO:0007669"/>
    <property type="project" value="TreeGrafter"/>
</dbReference>
<keyword evidence="4 6" id="KW-1133">Transmembrane helix</keyword>
<dbReference type="GO" id="GO:0007165">
    <property type="term" value="P:signal transduction"/>
    <property type="evidence" value="ECO:0007669"/>
    <property type="project" value="InterPro"/>
</dbReference>
<dbReference type="InterPro" id="IPR029787">
    <property type="entry name" value="Nucleotide_cyclase"/>
</dbReference>
<dbReference type="Gene3D" id="3.30.450.40">
    <property type="match status" value="1"/>
</dbReference>
<reference evidence="9" key="1">
    <citation type="submission" date="2018-06" db="EMBL/GenBank/DDBJ databases">
        <authorList>
            <person name="Zhirakovskaya E."/>
        </authorList>
    </citation>
    <scope>NUCLEOTIDE SEQUENCE</scope>
</reference>
<dbReference type="InterPro" id="IPR003018">
    <property type="entry name" value="GAF"/>
</dbReference>
<evidence type="ECO:0000256" key="3">
    <source>
        <dbReference type="ARBA" id="ARBA00022692"/>
    </source>
</evidence>
<evidence type="ECO:0000256" key="6">
    <source>
        <dbReference type="SAM" id="Phobius"/>
    </source>
</evidence>
<evidence type="ECO:0000259" key="8">
    <source>
        <dbReference type="PROSITE" id="PS50887"/>
    </source>
</evidence>
<dbReference type="Gene3D" id="3.30.70.270">
    <property type="match status" value="1"/>
</dbReference>
<dbReference type="SMART" id="SM00304">
    <property type="entry name" value="HAMP"/>
    <property type="match status" value="1"/>
</dbReference>
<dbReference type="Pfam" id="PF00990">
    <property type="entry name" value="GGDEF"/>
    <property type="match status" value="1"/>
</dbReference>
<dbReference type="PANTHER" id="PTHR45138">
    <property type="entry name" value="REGULATORY COMPONENTS OF SENSORY TRANSDUCTION SYSTEM"/>
    <property type="match status" value="1"/>
</dbReference>
<keyword evidence="3 6" id="KW-0812">Transmembrane</keyword>
<accession>A0A3B0R8L8</accession>
<dbReference type="SUPFAM" id="SSF55781">
    <property type="entry name" value="GAF domain-like"/>
    <property type="match status" value="1"/>
</dbReference>
<protein>
    <submittedName>
        <fullName evidence="9">Diguanylate cyclase/phosphodiesterase (GGDEF &amp; EAL domains) with PAS/PAC sensor(S)</fullName>
    </submittedName>
</protein>
<dbReference type="AlphaFoldDB" id="A0A3B0R8L8"/>
<dbReference type="Pfam" id="PF17202">
    <property type="entry name" value="sCache_3_3"/>
    <property type="match status" value="1"/>
</dbReference>
<name>A0A3B0R8L8_9ZZZZ</name>
<dbReference type="SUPFAM" id="SSF158472">
    <property type="entry name" value="HAMP domain-like"/>
    <property type="match status" value="1"/>
</dbReference>
<dbReference type="InterPro" id="IPR003660">
    <property type="entry name" value="HAMP_dom"/>
</dbReference>
<feature type="transmembrane region" description="Helical" evidence="6">
    <location>
        <begin position="308"/>
        <end position="330"/>
    </location>
</feature>
<comment type="subcellular location">
    <subcellularLocation>
        <location evidence="1">Cell membrane</location>
        <topology evidence="1">Multi-pass membrane protein</topology>
    </subcellularLocation>
</comment>
<proteinExistence type="predicted"/>
<dbReference type="SUPFAM" id="SSF103190">
    <property type="entry name" value="Sensory domain-like"/>
    <property type="match status" value="1"/>
</dbReference>
<evidence type="ECO:0000256" key="5">
    <source>
        <dbReference type="ARBA" id="ARBA00023136"/>
    </source>
</evidence>
<evidence type="ECO:0000256" key="4">
    <source>
        <dbReference type="ARBA" id="ARBA00022989"/>
    </source>
</evidence>
<dbReference type="PROSITE" id="PS50887">
    <property type="entry name" value="GGDEF"/>
    <property type="match status" value="1"/>
</dbReference>
<dbReference type="EMBL" id="UOEA01000086">
    <property type="protein sequence ID" value="VAV85376.1"/>
    <property type="molecule type" value="Genomic_DNA"/>
</dbReference>
<dbReference type="CDD" id="cd01949">
    <property type="entry name" value="GGDEF"/>
    <property type="match status" value="1"/>
</dbReference>
<feature type="domain" description="HAMP" evidence="7">
    <location>
        <begin position="332"/>
        <end position="384"/>
    </location>
</feature>
<dbReference type="InterPro" id="IPR029016">
    <property type="entry name" value="GAF-like_dom_sf"/>
</dbReference>
<dbReference type="InterPro" id="IPR033463">
    <property type="entry name" value="sCache_3"/>
</dbReference>
<dbReference type="SMART" id="SM00065">
    <property type="entry name" value="GAF"/>
    <property type="match status" value="1"/>
</dbReference>
<dbReference type="PANTHER" id="PTHR45138:SF9">
    <property type="entry name" value="DIGUANYLATE CYCLASE DGCM-RELATED"/>
    <property type="match status" value="1"/>
</dbReference>
<dbReference type="Gene3D" id="6.10.340.10">
    <property type="match status" value="1"/>
</dbReference>
<dbReference type="InterPro" id="IPR029151">
    <property type="entry name" value="Sensor-like_sf"/>
</dbReference>
<dbReference type="PROSITE" id="PS50885">
    <property type="entry name" value="HAMP"/>
    <property type="match status" value="1"/>
</dbReference>
<keyword evidence="2" id="KW-1003">Cell membrane</keyword>
<evidence type="ECO:0000259" key="7">
    <source>
        <dbReference type="PROSITE" id="PS50885"/>
    </source>
</evidence>
<dbReference type="FunFam" id="3.30.70.270:FF:000001">
    <property type="entry name" value="Diguanylate cyclase domain protein"/>
    <property type="match status" value="1"/>
</dbReference>
<dbReference type="InterPro" id="IPR000160">
    <property type="entry name" value="GGDEF_dom"/>
</dbReference>
<dbReference type="CDD" id="cd06225">
    <property type="entry name" value="HAMP"/>
    <property type="match status" value="1"/>
</dbReference>
<sequence length="715" mass="79257">MKLPFVKMSVGSKTLIALSVVFWIPVIGLSLILFFSFRHTLYDDALTASTLHLKGAKGIYDERAHIVEGLLAEKSDDTKIQQLFINKDTKALQSLLLNLGRLNSYVDIWIAVDDKQRALARRDTDLKNIGDLVKIGDALPRTLARGEAIISTELVTKEFLLREDVGLAKKIEDVGIVQFITYPVDHNDNTVGAIVAGIIMTGDPWLGNTTYHRFGAETALFAGENPDRAVLHSTASLPRSVWTLGMHMPDRLKQEIALGKPYYGIIDIAGTNTLIASEPIKDSRNRIIGALSVSQPAKRLSTIVIKNIGLGLVISAGIALILALIATFFVRAGVTQPIGQLLKAMNSVKDGDIDVGVDIRTGDEFDKLGEGFNSMAEGIREREERLKKHYEVTKLLMSTLNLEGLLETMLKIVMDITESQIGIVYLYEESENMLAPIVSFGTPSELSPLKMEEGFPGMAAKDKTTQIVKTPMREGEQVIEMGFAKAPPAETAYIPLIHQDRILGVLVVGSVREYKKEQRLLFDFLANQLSIALDNAIMHHKIQELSITDPLTTLYNRRYLNMRFVEEWARCLRHKQPLTVILSDVDNFKSVNDTYGHDRGDDVLRDLSQIFKRHVRKEDVAARYGGEEFVLLLTNCSSADAAVLAERIRAEAESTVYSWMDNKPATISIGIATFPDIEVENPEELVQAADHAMYKAKLTGKNKIEVSTGIDKPGA</sequence>
<gene>
    <name evidence="9" type="ORF">MNBD_DELTA01-1302</name>
</gene>
<evidence type="ECO:0000313" key="9">
    <source>
        <dbReference type="EMBL" id="VAV85376.1"/>
    </source>
</evidence>
<organism evidence="9">
    <name type="scientific">hydrothermal vent metagenome</name>
    <dbReference type="NCBI Taxonomy" id="652676"/>
    <lineage>
        <taxon>unclassified sequences</taxon>
        <taxon>metagenomes</taxon>
        <taxon>ecological metagenomes</taxon>
    </lineage>
</organism>
<feature type="domain" description="GGDEF" evidence="8">
    <location>
        <begin position="576"/>
        <end position="709"/>
    </location>
</feature>
<dbReference type="GO" id="GO:0043709">
    <property type="term" value="P:cell adhesion involved in single-species biofilm formation"/>
    <property type="evidence" value="ECO:0007669"/>
    <property type="project" value="TreeGrafter"/>
</dbReference>
<feature type="transmembrane region" description="Helical" evidence="6">
    <location>
        <begin position="15"/>
        <end position="37"/>
    </location>
</feature>